<protein>
    <submittedName>
        <fullName evidence="1">7655_t:CDS:1</fullName>
    </submittedName>
</protein>
<feature type="non-terminal residue" evidence="1">
    <location>
        <position position="120"/>
    </location>
</feature>
<accession>A0A9N9EA39</accession>
<evidence type="ECO:0000313" key="1">
    <source>
        <dbReference type="EMBL" id="CAG8666679.1"/>
    </source>
</evidence>
<keyword evidence="2" id="KW-1185">Reference proteome</keyword>
<organism evidence="1 2">
    <name type="scientific">Acaulospora morrowiae</name>
    <dbReference type="NCBI Taxonomy" id="94023"/>
    <lineage>
        <taxon>Eukaryota</taxon>
        <taxon>Fungi</taxon>
        <taxon>Fungi incertae sedis</taxon>
        <taxon>Mucoromycota</taxon>
        <taxon>Glomeromycotina</taxon>
        <taxon>Glomeromycetes</taxon>
        <taxon>Diversisporales</taxon>
        <taxon>Acaulosporaceae</taxon>
        <taxon>Acaulospora</taxon>
    </lineage>
</organism>
<dbReference type="Proteomes" id="UP000789342">
    <property type="component" value="Unassembled WGS sequence"/>
</dbReference>
<gene>
    <name evidence="1" type="ORF">AMORRO_LOCUS10647</name>
</gene>
<name>A0A9N9EA39_9GLOM</name>
<comment type="caution">
    <text evidence="1">The sequence shown here is derived from an EMBL/GenBank/DDBJ whole genome shotgun (WGS) entry which is preliminary data.</text>
</comment>
<dbReference type="EMBL" id="CAJVPV010012004">
    <property type="protein sequence ID" value="CAG8666679.1"/>
    <property type="molecule type" value="Genomic_DNA"/>
</dbReference>
<proteinExistence type="predicted"/>
<dbReference type="AlphaFoldDB" id="A0A9N9EA39"/>
<reference evidence="1" key="1">
    <citation type="submission" date="2021-06" db="EMBL/GenBank/DDBJ databases">
        <authorList>
            <person name="Kallberg Y."/>
            <person name="Tangrot J."/>
            <person name="Rosling A."/>
        </authorList>
    </citation>
    <scope>NUCLEOTIDE SEQUENCE</scope>
    <source>
        <strain evidence="1">CL551</strain>
    </source>
</reference>
<sequence length="120" mass="12799">MLERFSTCSCGHLTTNDVGSEGKTMRSSDGGFLDTIIDAGSVKGRSCGHLTVVFLTQLSSRDFPHVRARFSTRSCGHLTTNDKFSTRSCGHLTTNDVGSEGKTMRSSDGGFLDTIIDAGS</sequence>
<evidence type="ECO:0000313" key="2">
    <source>
        <dbReference type="Proteomes" id="UP000789342"/>
    </source>
</evidence>